<evidence type="ECO:0000313" key="1">
    <source>
        <dbReference type="EMBL" id="MCH4554127.1"/>
    </source>
</evidence>
<proteinExistence type="predicted"/>
<accession>A0ABS9RPK1</accession>
<organism evidence="1 2">
    <name type="scientific">Aestuariibaculum lutulentum</name>
    <dbReference type="NCBI Taxonomy" id="2920935"/>
    <lineage>
        <taxon>Bacteria</taxon>
        <taxon>Pseudomonadati</taxon>
        <taxon>Bacteroidota</taxon>
        <taxon>Flavobacteriia</taxon>
        <taxon>Flavobacteriales</taxon>
        <taxon>Flavobacteriaceae</taxon>
    </lineage>
</organism>
<dbReference type="Proteomes" id="UP001156141">
    <property type="component" value="Unassembled WGS sequence"/>
</dbReference>
<sequence length="79" mass="9385">MMEITVDNIRFKTIIASDIVRNGLGIELWDKDEIVAEIFRNDNLKKIQFSTFRIDLPLEILEKLIIEFDKEIGRNFQEE</sequence>
<keyword evidence="2" id="KW-1185">Reference proteome</keyword>
<gene>
    <name evidence="1" type="ORF">MKW35_15975</name>
</gene>
<protein>
    <submittedName>
        <fullName evidence="1">Uncharacterized protein</fullName>
    </submittedName>
</protein>
<name>A0ABS9RPK1_9FLAO</name>
<reference evidence="1" key="1">
    <citation type="submission" date="2022-02" db="EMBL/GenBank/DDBJ databases">
        <title>Aestuariibaculum sp., a marine bacterium isolated from sediment in Guangxi.</title>
        <authorList>
            <person name="Ying J."/>
        </authorList>
    </citation>
    <scope>NUCLEOTIDE SEQUENCE</scope>
    <source>
        <strain evidence="1">L182</strain>
    </source>
</reference>
<comment type="caution">
    <text evidence="1">The sequence shown here is derived from an EMBL/GenBank/DDBJ whole genome shotgun (WGS) entry which is preliminary data.</text>
</comment>
<dbReference type="RefSeq" id="WP_240575471.1">
    <property type="nucleotide sequence ID" value="NZ_CP136709.1"/>
</dbReference>
<evidence type="ECO:0000313" key="2">
    <source>
        <dbReference type="Proteomes" id="UP001156141"/>
    </source>
</evidence>
<dbReference type="EMBL" id="JAKVQD010000012">
    <property type="protein sequence ID" value="MCH4554127.1"/>
    <property type="molecule type" value="Genomic_DNA"/>
</dbReference>